<protein>
    <submittedName>
        <fullName evidence="2">Uncharacterized protein</fullName>
    </submittedName>
</protein>
<keyword evidence="1" id="KW-1133">Transmembrane helix</keyword>
<reference evidence="2 3" key="1">
    <citation type="submission" date="2020-06" db="EMBL/GenBank/DDBJ databases">
        <title>Genome mining for natural products.</title>
        <authorList>
            <person name="Zhang B."/>
            <person name="Shi J."/>
            <person name="Ge H."/>
        </authorList>
    </citation>
    <scope>NUCLEOTIDE SEQUENCE [LARGE SCALE GENOMIC DNA]</scope>
    <source>
        <strain evidence="2 3">NA00687</strain>
        <plasmid evidence="2 3">unnamed</plasmid>
    </source>
</reference>
<sequence length="228" mass="23537">MDATTPTTVPADGPTGCCAGCALQPACPSATATGAACGITGGTPPPPPPAEEPRRDRYDRYDYADLAERGAEKALDVAFGFGWAGLAETVIKRSAETDRDGAPVDWSRLQISRNLLGIALATTIPIGDRTGTMWVVSVATPGVYAPFFPAAVVLVGSGALYLGTLLGGPAGALARLAWSAVNGISRGLWRLAHSRFGWIITRPAIWAGITGAAVLTWRGVVYLLTGAS</sequence>
<proteinExistence type="predicted"/>
<name>A0A7H8NKR2_9ACTN</name>
<feature type="transmembrane region" description="Helical" evidence="1">
    <location>
        <begin position="204"/>
        <end position="225"/>
    </location>
</feature>
<keyword evidence="2" id="KW-0614">Plasmid</keyword>
<dbReference type="AlphaFoldDB" id="A0A7H8NKR2"/>
<geneLocation type="plasmid" evidence="2 3">
    <name>unnamed</name>
</geneLocation>
<feature type="transmembrane region" description="Helical" evidence="1">
    <location>
        <begin position="143"/>
        <end position="166"/>
    </location>
</feature>
<accession>A0A7H8NKR2</accession>
<keyword evidence="1" id="KW-0812">Transmembrane</keyword>
<evidence type="ECO:0000313" key="2">
    <source>
        <dbReference type="EMBL" id="QKW55042.1"/>
    </source>
</evidence>
<evidence type="ECO:0000256" key="1">
    <source>
        <dbReference type="SAM" id="Phobius"/>
    </source>
</evidence>
<dbReference type="EMBL" id="CP054930">
    <property type="protein sequence ID" value="QKW55042.1"/>
    <property type="molecule type" value="Genomic_DNA"/>
</dbReference>
<evidence type="ECO:0000313" key="3">
    <source>
        <dbReference type="Proteomes" id="UP000509303"/>
    </source>
</evidence>
<dbReference type="RefSeq" id="WP_176166672.1">
    <property type="nucleotide sequence ID" value="NZ_CP054930.1"/>
</dbReference>
<keyword evidence="3" id="KW-1185">Reference proteome</keyword>
<dbReference type="Proteomes" id="UP000509303">
    <property type="component" value="Plasmid unnamed"/>
</dbReference>
<organism evidence="2 3">
    <name type="scientific">Streptomyces buecherae</name>
    <dbReference type="NCBI Taxonomy" id="2763006"/>
    <lineage>
        <taxon>Bacteria</taxon>
        <taxon>Bacillati</taxon>
        <taxon>Actinomycetota</taxon>
        <taxon>Actinomycetes</taxon>
        <taxon>Kitasatosporales</taxon>
        <taxon>Streptomycetaceae</taxon>
        <taxon>Streptomyces</taxon>
    </lineage>
</organism>
<keyword evidence="1" id="KW-0472">Membrane</keyword>
<gene>
    <name evidence="2" type="ORF">HUT08_36545</name>
</gene>